<protein>
    <submittedName>
        <fullName evidence="1">Uncharacterized protein</fullName>
    </submittedName>
</protein>
<name>A0A7J9AH02_9ROSI</name>
<gene>
    <name evidence="1" type="ORF">Golax_003863</name>
</gene>
<evidence type="ECO:0000313" key="1">
    <source>
        <dbReference type="EMBL" id="MBA0723273.1"/>
    </source>
</evidence>
<sequence length="53" mass="5947">MKEQSSKCESLKDSSSWCSSKQARRLLNAVNSEGFKAANIDRLKQAEESLRTV</sequence>
<feature type="non-terminal residue" evidence="1">
    <location>
        <position position="53"/>
    </location>
</feature>
<dbReference type="EMBL" id="JABEZV010000010">
    <property type="protein sequence ID" value="MBA0723273.1"/>
    <property type="molecule type" value="Genomic_DNA"/>
</dbReference>
<reference evidence="1 2" key="1">
    <citation type="journal article" date="2019" name="Genome Biol. Evol.">
        <title>Insights into the evolution of the New World diploid cottons (Gossypium, subgenus Houzingenia) based on genome sequencing.</title>
        <authorList>
            <person name="Grover C.E."/>
            <person name="Arick M.A. 2nd"/>
            <person name="Thrash A."/>
            <person name="Conover J.L."/>
            <person name="Sanders W.S."/>
            <person name="Peterson D.G."/>
            <person name="Frelichowski J.E."/>
            <person name="Scheffler J.A."/>
            <person name="Scheffler B.E."/>
            <person name="Wendel J.F."/>
        </authorList>
    </citation>
    <scope>NUCLEOTIDE SEQUENCE [LARGE SCALE GENOMIC DNA]</scope>
    <source>
        <strain evidence="1">4</strain>
        <tissue evidence="1">Leaf</tissue>
    </source>
</reference>
<evidence type="ECO:0000313" key="2">
    <source>
        <dbReference type="Proteomes" id="UP000593574"/>
    </source>
</evidence>
<dbReference type="AlphaFoldDB" id="A0A7J9AH02"/>
<comment type="caution">
    <text evidence="1">The sequence shown here is derived from an EMBL/GenBank/DDBJ whole genome shotgun (WGS) entry which is preliminary data.</text>
</comment>
<accession>A0A7J9AH02</accession>
<dbReference type="Proteomes" id="UP000593574">
    <property type="component" value="Unassembled WGS sequence"/>
</dbReference>
<keyword evidence="2" id="KW-1185">Reference proteome</keyword>
<proteinExistence type="predicted"/>
<organism evidence="1 2">
    <name type="scientific">Gossypium laxum</name>
    <dbReference type="NCBI Taxonomy" id="34288"/>
    <lineage>
        <taxon>Eukaryota</taxon>
        <taxon>Viridiplantae</taxon>
        <taxon>Streptophyta</taxon>
        <taxon>Embryophyta</taxon>
        <taxon>Tracheophyta</taxon>
        <taxon>Spermatophyta</taxon>
        <taxon>Magnoliopsida</taxon>
        <taxon>eudicotyledons</taxon>
        <taxon>Gunneridae</taxon>
        <taxon>Pentapetalae</taxon>
        <taxon>rosids</taxon>
        <taxon>malvids</taxon>
        <taxon>Malvales</taxon>
        <taxon>Malvaceae</taxon>
        <taxon>Malvoideae</taxon>
        <taxon>Gossypium</taxon>
    </lineage>
</organism>